<evidence type="ECO:0000259" key="3">
    <source>
        <dbReference type="PROSITE" id="PS50041"/>
    </source>
</evidence>
<protein>
    <recommendedName>
        <fullName evidence="3">C-type lectin domain-containing protein</fullName>
    </recommendedName>
</protein>
<dbReference type="PANTHER" id="PTHR15028">
    <property type="entry name" value="CD72-RELATED"/>
    <property type="match status" value="1"/>
</dbReference>
<dbReference type="SMART" id="SM00034">
    <property type="entry name" value="CLECT"/>
    <property type="match status" value="1"/>
</dbReference>
<keyword evidence="5" id="KW-1185">Reference proteome</keyword>
<accession>A0A151MJQ2</accession>
<dbReference type="InterPro" id="IPR016186">
    <property type="entry name" value="C-type_lectin-like/link_sf"/>
</dbReference>
<evidence type="ECO:0000313" key="4">
    <source>
        <dbReference type="EMBL" id="KYO24747.1"/>
    </source>
</evidence>
<dbReference type="PROSITE" id="PS50041">
    <property type="entry name" value="C_TYPE_LECTIN_2"/>
    <property type="match status" value="1"/>
</dbReference>
<dbReference type="Proteomes" id="UP000050525">
    <property type="component" value="Unassembled WGS sequence"/>
</dbReference>
<dbReference type="PANTHER" id="PTHR15028:SF6">
    <property type="entry name" value="B-CELL DIFFERENTIATION ANTIGEN CD72"/>
    <property type="match status" value="1"/>
</dbReference>
<evidence type="ECO:0000256" key="2">
    <source>
        <dbReference type="SAM" id="MobiDB-lite"/>
    </source>
</evidence>
<evidence type="ECO:0000256" key="1">
    <source>
        <dbReference type="SAM" id="Coils"/>
    </source>
</evidence>
<dbReference type="EMBL" id="AKHW03006018">
    <property type="protein sequence ID" value="KYO24747.1"/>
    <property type="molecule type" value="Genomic_DNA"/>
</dbReference>
<dbReference type="InterPro" id="IPR001304">
    <property type="entry name" value="C-type_lectin-like"/>
</dbReference>
<organism evidence="4 5">
    <name type="scientific">Alligator mississippiensis</name>
    <name type="common">American alligator</name>
    <dbReference type="NCBI Taxonomy" id="8496"/>
    <lineage>
        <taxon>Eukaryota</taxon>
        <taxon>Metazoa</taxon>
        <taxon>Chordata</taxon>
        <taxon>Craniata</taxon>
        <taxon>Vertebrata</taxon>
        <taxon>Euteleostomi</taxon>
        <taxon>Archelosauria</taxon>
        <taxon>Archosauria</taxon>
        <taxon>Crocodylia</taxon>
        <taxon>Alligatoridae</taxon>
        <taxon>Alligatorinae</taxon>
        <taxon>Alligator</taxon>
    </lineage>
</organism>
<keyword evidence="1" id="KW-0175">Coiled coil</keyword>
<gene>
    <name evidence="4" type="ORF">Y1Q_0011383</name>
</gene>
<dbReference type="Pfam" id="PF00059">
    <property type="entry name" value="Lectin_C"/>
    <property type="match status" value="1"/>
</dbReference>
<name>A0A151MJQ2_ALLMI</name>
<dbReference type="GO" id="GO:0005886">
    <property type="term" value="C:plasma membrane"/>
    <property type="evidence" value="ECO:0007669"/>
    <property type="project" value="InterPro"/>
</dbReference>
<reference evidence="4 5" key="1">
    <citation type="journal article" date="2012" name="Genome Biol.">
        <title>Sequencing three crocodilian genomes to illuminate the evolution of archosaurs and amniotes.</title>
        <authorList>
            <person name="St John J.A."/>
            <person name="Braun E.L."/>
            <person name="Isberg S.R."/>
            <person name="Miles L.G."/>
            <person name="Chong A.Y."/>
            <person name="Gongora J."/>
            <person name="Dalzell P."/>
            <person name="Moran C."/>
            <person name="Bed'hom B."/>
            <person name="Abzhanov A."/>
            <person name="Burgess S.C."/>
            <person name="Cooksey A.M."/>
            <person name="Castoe T.A."/>
            <person name="Crawford N.G."/>
            <person name="Densmore L.D."/>
            <person name="Drew J.C."/>
            <person name="Edwards S.V."/>
            <person name="Faircloth B.C."/>
            <person name="Fujita M.K."/>
            <person name="Greenwold M.J."/>
            <person name="Hoffmann F.G."/>
            <person name="Howard J.M."/>
            <person name="Iguchi T."/>
            <person name="Janes D.E."/>
            <person name="Khan S.Y."/>
            <person name="Kohno S."/>
            <person name="de Koning A.J."/>
            <person name="Lance S.L."/>
            <person name="McCarthy F.M."/>
            <person name="McCormack J.E."/>
            <person name="Merchant M.E."/>
            <person name="Peterson D.G."/>
            <person name="Pollock D.D."/>
            <person name="Pourmand N."/>
            <person name="Raney B.J."/>
            <person name="Roessler K.A."/>
            <person name="Sanford J.R."/>
            <person name="Sawyer R.H."/>
            <person name="Schmidt C.J."/>
            <person name="Triplett E.W."/>
            <person name="Tuberville T.D."/>
            <person name="Venegas-Anaya M."/>
            <person name="Howard J.T."/>
            <person name="Jarvis E.D."/>
            <person name="Guillette L.J.Jr."/>
            <person name="Glenn T.C."/>
            <person name="Green R.E."/>
            <person name="Ray D.A."/>
        </authorList>
    </citation>
    <scope>NUCLEOTIDE SEQUENCE [LARGE SCALE GENOMIC DNA]</scope>
    <source>
        <strain evidence="4">KSC_2009_1</strain>
    </source>
</reference>
<feature type="region of interest" description="Disordered" evidence="2">
    <location>
        <begin position="30"/>
        <end position="68"/>
    </location>
</feature>
<comment type="caution">
    <text evidence="4">The sequence shown here is derived from an EMBL/GenBank/DDBJ whole genome shotgun (WGS) entry which is preliminary data.</text>
</comment>
<feature type="domain" description="C-type lectin" evidence="3">
    <location>
        <begin position="145"/>
        <end position="251"/>
    </location>
</feature>
<dbReference type="STRING" id="8496.A0A151MJQ2"/>
<dbReference type="InterPro" id="IPR016187">
    <property type="entry name" value="CTDL_fold"/>
</dbReference>
<dbReference type="AlphaFoldDB" id="A0A151MJQ2"/>
<feature type="region of interest" description="Disordered" evidence="2">
    <location>
        <begin position="1"/>
        <end position="20"/>
    </location>
</feature>
<dbReference type="SUPFAM" id="SSF56436">
    <property type="entry name" value="C-type lectin-like"/>
    <property type="match status" value="1"/>
</dbReference>
<dbReference type="GO" id="GO:0004888">
    <property type="term" value="F:transmembrane signaling receptor activity"/>
    <property type="evidence" value="ECO:0007669"/>
    <property type="project" value="InterPro"/>
</dbReference>
<evidence type="ECO:0000313" key="5">
    <source>
        <dbReference type="Proteomes" id="UP000050525"/>
    </source>
</evidence>
<dbReference type="InterPro" id="IPR039689">
    <property type="entry name" value="CD72"/>
</dbReference>
<dbReference type="Gene3D" id="3.10.100.10">
    <property type="entry name" value="Mannose-Binding Protein A, subunit A"/>
    <property type="match status" value="1"/>
</dbReference>
<feature type="coiled-coil region" evidence="1">
    <location>
        <begin position="84"/>
        <end position="111"/>
    </location>
</feature>
<proteinExistence type="predicted"/>
<sequence>MTPRVQGAAPPGPGEDDGTYETLEMIPVDKGLAKNKAQEPTDWQQEQCLGQEGKAPSQAQDQVAQPRAALVQAQQKGECSQKELHKLGTELKEAKASLALAQVELAWAQEQAWSLQQQLNKSSGSKTNAQICQVTGCCPETWVLHGGKCLFLSKQKKTWHESKEACEWESSRLLVIRDWDNTTMLSFLANTNALYWIGLWQDPDGEGRWTWIDGTLYPESWKFKGPGHYGAIKGGIIEKPSSYVHLHSVCEKPTRHHC</sequence>